<accession>Q7VCG8</accession>
<dbReference type="SUPFAM" id="SSF52821">
    <property type="entry name" value="Rhodanese/Cell cycle control phosphatase"/>
    <property type="match status" value="1"/>
</dbReference>
<dbReference type="PROSITE" id="PS50206">
    <property type="entry name" value="RHODANESE_3"/>
    <property type="match status" value="1"/>
</dbReference>
<protein>
    <submittedName>
        <fullName evidence="3">Predicted ATPase</fullName>
    </submittedName>
</protein>
<dbReference type="InterPro" id="IPR001763">
    <property type="entry name" value="Rhodanese-like_dom"/>
</dbReference>
<evidence type="ECO:0000256" key="1">
    <source>
        <dbReference type="ARBA" id="ARBA00023266"/>
    </source>
</evidence>
<name>Q7VCG8_PROMA</name>
<sequence>MSGIGIPASYSLNKFRNTNGPLIDIRSPKEFNQGHLPGAKNIPLFNNEERALIGTTYKKKGKQKAINLGLEITTAKLKDLVEKLLQEKVTEENSFLRIYCWRGGLRSSSLGWLANILNLNPILLSGGYKNYRKWTLNQFEKEWPLRLLGGKTGTGKTSLLLELAKRGISIIDLEGIAMHKGSSFGGIGLPPQPSSEQFENFLAEALDNSKKFPSKGIWVEAESPNLGKCRIPNPIIRQMKKAPLLEVIRTKEERITRLVDEYSPHKNEDLKNATLRISKRLGPQRTKKALESIHKGNWREACLAMLDYYDKCYEYELEKVIRKSSIDLSGLSNKHSAEKLIQLGHVY</sequence>
<keyword evidence="1" id="KW-0711">Selenium</keyword>
<dbReference type="InterPro" id="IPR017582">
    <property type="entry name" value="SelU"/>
</dbReference>
<dbReference type="PANTHER" id="PTHR30401:SF0">
    <property type="entry name" value="TRNA 2-SELENOURIDINE SYNTHASE"/>
    <property type="match status" value="1"/>
</dbReference>
<dbReference type="EnsemblBacteria" id="AAP99816">
    <property type="protein sequence ID" value="AAP99816"/>
    <property type="gene ID" value="Pro_0772"/>
</dbReference>
<dbReference type="NCBIfam" id="TIGR03167">
    <property type="entry name" value="tRNA_sel_U_synt"/>
    <property type="match status" value="1"/>
</dbReference>
<dbReference type="PATRIC" id="fig|167539.5.peg.817"/>
<gene>
    <name evidence="3" type="ordered locus">Pro_0772</name>
</gene>
<dbReference type="RefSeq" id="WP_011124924.1">
    <property type="nucleotide sequence ID" value="NC_005042.1"/>
</dbReference>
<dbReference type="Pfam" id="PF00581">
    <property type="entry name" value="Rhodanese"/>
    <property type="match status" value="1"/>
</dbReference>
<evidence type="ECO:0000259" key="2">
    <source>
        <dbReference type="PROSITE" id="PS50206"/>
    </source>
</evidence>
<dbReference type="PROSITE" id="PS00380">
    <property type="entry name" value="RHODANESE_1"/>
    <property type="match status" value="1"/>
</dbReference>
<feature type="domain" description="Rhodanese" evidence="2">
    <location>
        <begin position="22"/>
        <end position="140"/>
    </location>
</feature>
<dbReference type="STRING" id="167539.Pro_0772"/>
<dbReference type="Proteomes" id="UP000001420">
    <property type="component" value="Chromosome"/>
</dbReference>
<dbReference type="InterPro" id="IPR058840">
    <property type="entry name" value="AAA_SelU"/>
</dbReference>
<dbReference type="NCBIfam" id="NF008750">
    <property type="entry name" value="PRK11784.1-2"/>
    <property type="match status" value="1"/>
</dbReference>
<dbReference type="EMBL" id="AE017126">
    <property type="protein sequence ID" value="AAP99816.1"/>
    <property type="molecule type" value="Genomic_DNA"/>
</dbReference>
<dbReference type="GO" id="GO:0002098">
    <property type="term" value="P:tRNA wobble uridine modification"/>
    <property type="evidence" value="ECO:0007669"/>
    <property type="project" value="InterPro"/>
</dbReference>
<proteinExistence type="predicted"/>
<dbReference type="InterPro" id="IPR001307">
    <property type="entry name" value="Thiosulphate_STrfase_CS"/>
</dbReference>
<dbReference type="HOGENOM" id="CLU_043456_0_0_3"/>
<evidence type="ECO:0000313" key="3">
    <source>
        <dbReference type="EMBL" id="AAP99816.1"/>
    </source>
</evidence>
<dbReference type="PANTHER" id="PTHR30401">
    <property type="entry name" value="TRNA 2-SELENOURIDINE SYNTHASE"/>
    <property type="match status" value="1"/>
</dbReference>
<dbReference type="InterPro" id="IPR036873">
    <property type="entry name" value="Rhodanese-like_dom_sf"/>
</dbReference>
<dbReference type="KEGG" id="pma:Pro_0772"/>
<dbReference type="Gene3D" id="3.40.250.10">
    <property type="entry name" value="Rhodanese-like domain"/>
    <property type="match status" value="1"/>
</dbReference>
<dbReference type="SMART" id="SM00450">
    <property type="entry name" value="RHOD"/>
    <property type="match status" value="1"/>
</dbReference>
<reference evidence="3 4" key="1">
    <citation type="journal article" date="2003" name="Proc. Natl. Acad. Sci. U.S.A.">
        <title>Genome sequence of the cyanobacterium Prochlorococcus marinus SS120, a nearly minimal oxyphototrophic genome.</title>
        <authorList>
            <person name="Dufresne A."/>
            <person name="Salanoubat M."/>
            <person name="Partensky F."/>
            <person name="Artiguenave F."/>
            <person name="Axmann I.M."/>
            <person name="Barbe V."/>
            <person name="Duprat S."/>
            <person name="Galperin M.Y."/>
            <person name="Koonin E.V."/>
            <person name="Le Gall F."/>
            <person name="Makarova K.S."/>
            <person name="Ostrowski M."/>
            <person name="Oztas S."/>
            <person name="Robert C."/>
            <person name="Rogozin I.B."/>
            <person name="Scanlan D.J."/>
            <person name="Tandeau de Marsac N."/>
            <person name="Weissenbach J."/>
            <person name="Wincker P."/>
            <person name="Wolf Y.I."/>
            <person name="Hess W.R."/>
        </authorList>
    </citation>
    <scope>NUCLEOTIDE SEQUENCE [LARGE SCALE GENOMIC DNA]</scope>
    <source>
        <strain evidence="4">SARG / CCMP1375 / SS120</strain>
    </source>
</reference>
<dbReference type="AlphaFoldDB" id="Q7VCG8"/>
<keyword evidence="4" id="KW-1185">Reference proteome</keyword>
<dbReference type="OrthoDB" id="9808735at2"/>
<evidence type="ECO:0000313" key="4">
    <source>
        <dbReference type="Proteomes" id="UP000001420"/>
    </source>
</evidence>
<dbReference type="CDD" id="cd01520">
    <property type="entry name" value="RHOD_YbbB"/>
    <property type="match status" value="1"/>
</dbReference>
<dbReference type="GO" id="GO:0043828">
    <property type="term" value="F:tRNA 2-selenouridine synthase activity"/>
    <property type="evidence" value="ECO:0007669"/>
    <property type="project" value="InterPro"/>
</dbReference>
<organism evidence="3 4">
    <name type="scientific">Prochlorococcus marinus (strain SARG / CCMP1375 / SS120)</name>
    <dbReference type="NCBI Taxonomy" id="167539"/>
    <lineage>
        <taxon>Bacteria</taxon>
        <taxon>Bacillati</taxon>
        <taxon>Cyanobacteriota</taxon>
        <taxon>Cyanophyceae</taxon>
        <taxon>Synechococcales</taxon>
        <taxon>Prochlorococcaceae</taxon>
        <taxon>Prochlorococcus</taxon>
    </lineage>
</organism>
<dbReference type="eggNOG" id="COG2603">
    <property type="taxonomic scope" value="Bacteria"/>
</dbReference>
<dbReference type="GO" id="GO:0004792">
    <property type="term" value="F:thiosulfate-cyanide sulfurtransferase activity"/>
    <property type="evidence" value="ECO:0007669"/>
    <property type="project" value="InterPro"/>
</dbReference>
<dbReference type="Pfam" id="PF26341">
    <property type="entry name" value="AAA_SelU"/>
    <property type="match status" value="1"/>
</dbReference>